<comment type="similarity">
    <text evidence="2 6">Belongs to the FKBP-type PPIase family.</text>
</comment>
<dbReference type="Pfam" id="PF01346">
    <property type="entry name" value="FKBP_N"/>
    <property type="match status" value="1"/>
</dbReference>
<organism evidence="10 11">
    <name type="scientific">Anaeromyxobacter oryzae</name>
    <dbReference type="NCBI Taxonomy" id="2918170"/>
    <lineage>
        <taxon>Bacteria</taxon>
        <taxon>Pseudomonadati</taxon>
        <taxon>Myxococcota</taxon>
        <taxon>Myxococcia</taxon>
        <taxon>Myxococcales</taxon>
        <taxon>Cystobacterineae</taxon>
        <taxon>Anaeromyxobacteraceae</taxon>
        <taxon>Anaeromyxobacter</taxon>
    </lineage>
</organism>
<feature type="region of interest" description="Disordered" evidence="7">
    <location>
        <begin position="19"/>
        <end position="47"/>
    </location>
</feature>
<evidence type="ECO:0000256" key="7">
    <source>
        <dbReference type="SAM" id="MobiDB-lite"/>
    </source>
</evidence>
<dbReference type="InterPro" id="IPR046357">
    <property type="entry name" value="PPIase_dom_sf"/>
</dbReference>
<reference evidence="11" key="1">
    <citation type="journal article" date="2022" name="Int. J. Syst. Evol. Microbiol.">
        <title>Anaeromyxobacter oryzae sp. nov., Anaeromyxobacter diazotrophicus sp. nov. and Anaeromyxobacter paludicola sp. nov., isolated from paddy soils.</title>
        <authorList>
            <person name="Itoh H."/>
            <person name="Xu Z."/>
            <person name="Mise K."/>
            <person name="Masuda Y."/>
            <person name="Ushijima N."/>
            <person name="Hayakawa C."/>
            <person name="Shiratori Y."/>
            <person name="Senoo K."/>
        </authorList>
    </citation>
    <scope>NUCLEOTIDE SEQUENCE [LARGE SCALE GENOMIC DNA]</scope>
    <source>
        <strain evidence="11">Red232</strain>
    </source>
</reference>
<dbReference type="EC" id="5.2.1.8" evidence="6"/>
<sequence length="243" mass="25440">MRTLIAVLAVALAAPALAQNPKAEEKKPAAPAAPAAKPEQKPPEKLDTDKSLYAVGLAVAKSLDVFALTPAEAEKVIQGVKDGLAGKPKFQLDEKAQTSVQELARTRMAAAAQKQQAAGVAYLDKMAKEKGAVKTESGAIVIPIKPGTGATPAVTDTVKVHYTGTLVDGKEFDSSEKRGEPAEFPLNGVIKCWTEALQKMKVGGEAKVVCPSGIAYGEQGRPPVIPGNAVLTFHVKLLDIVKK</sequence>
<feature type="compositionally biased region" description="Basic and acidic residues" evidence="7">
    <location>
        <begin position="38"/>
        <end position="47"/>
    </location>
</feature>
<evidence type="ECO:0000256" key="3">
    <source>
        <dbReference type="ARBA" id="ARBA00023110"/>
    </source>
</evidence>
<dbReference type="GO" id="GO:0016853">
    <property type="term" value="F:isomerase activity"/>
    <property type="evidence" value="ECO:0007669"/>
    <property type="project" value="UniProtKB-KW"/>
</dbReference>
<evidence type="ECO:0000256" key="8">
    <source>
        <dbReference type="SAM" id="SignalP"/>
    </source>
</evidence>
<gene>
    <name evidence="10" type="primary">fklB</name>
    <name evidence="10" type="ORF">AMOR_38520</name>
</gene>
<name>A0ABM7WZ87_9BACT</name>
<dbReference type="SUPFAM" id="SSF54534">
    <property type="entry name" value="FKBP-like"/>
    <property type="match status" value="1"/>
</dbReference>
<dbReference type="EMBL" id="AP025591">
    <property type="protein sequence ID" value="BDG04856.1"/>
    <property type="molecule type" value="Genomic_DNA"/>
</dbReference>
<evidence type="ECO:0000256" key="6">
    <source>
        <dbReference type="RuleBase" id="RU003915"/>
    </source>
</evidence>
<comment type="catalytic activity">
    <reaction evidence="1 5 6">
        <text>[protein]-peptidylproline (omega=180) = [protein]-peptidylproline (omega=0)</text>
        <dbReference type="Rhea" id="RHEA:16237"/>
        <dbReference type="Rhea" id="RHEA-COMP:10747"/>
        <dbReference type="Rhea" id="RHEA-COMP:10748"/>
        <dbReference type="ChEBI" id="CHEBI:83833"/>
        <dbReference type="ChEBI" id="CHEBI:83834"/>
        <dbReference type="EC" id="5.2.1.8"/>
    </reaction>
</comment>
<feature type="domain" description="PPIase FKBP-type" evidence="9">
    <location>
        <begin position="155"/>
        <end position="241"/>
    </location>
</feature>
<feature type="signal peptide" evidence="8">
    <location>
        <begin position="1"/>
        <end position="18"/>
    </location>
</feature>
<dbReference type="RefSeq" id="WP_248353357.1">
    <property type="nucleotide sequence ID" value="NZ_AP025591.1"/>
</dbReference>
<dbReference type="Proteomes" id="UP001162891">
    <property type="component" value="Chromosome"/>
</dbReference>
<keyword evidence="11" id="KW-1185">Reference proteome</keyword>
<keyword evidence="3 5" id="KW-0697">Rotamase</keyword>
<proteinExistence type="inferred from homology"/>
<dbReference type="PANTHER" id="PTHR43811">
    <property type="entry name" value="FKBP-TYPE PEPTIDYL-PROLYL CIS-TRANS ISOMERASE FKPA"/>
    <property type="match status" value="1"/>
</dbReference>
<dbReference type="PANTHER" id="PTHR43811:SF19">
    <property type="entry name" value="39 KDA FK506-BINDING NUCLEAR PROTEIN"/>
    <property type="match status" value="1"/>
</dbReference>
<feature type="chain" id="PRO_5046175614" description="Peptidyl-prolyl cis-trans isomerase" evidence="8">
    <location>
        <begin position="19"/>
        <end position="243"/>
    </location>
</feature>
<dbReference type="Pfam" id="PF00254">
    <property type="entry name" value="FKBP_C"/>
    <property type="match status" value="1"/>
</dbReference>
<keyword evidence="4 5" id="KW-0413">Isomerase</keyword>
<keyword evidence="8" id="KW-0732">Signal</keyword>
<evidence type="ECO:0000256" key="4">
    <source>
        <dbReference type="ARBA" id="ARBA00023235"/>
    </source>
</evidence>
<evidence type="ECO:0000256" key="2">
    <source>
        <dbReference type="ARBA" id="ARBA00006577"/>
    </source>
</evidence>
<evidence type="ECO:0000256" key="1">
    <source>
        <dbReference type="ARBA" id="ARBA00000971"/>
    </source>
</evidence>
<dbReference type="InterPro" id="IPR001179">
    <property type="entry name" value="PPIase_FKBP_dom"/>
</dbReference>
<evidence type="ECO:0000313" key="10">
    <source>
        <dbReference type="EMBL" id="BDG04856.1"/>
    </source>
</evidence>
<dbReference type="InterPro" id="IPR036944">
    <property type="entry name" value="PPIase_FKBP_N_sf"/>
</dbReference>
<evidence type="ECO:0000256" key="5">
    <source>
        <dbReference type="PROSITE-ProRule" id="PRU00277"/>
    </source>
</evidence>
<protein>
    <recommendedName>
        <fullName evidence="6">Peptidyl-prolyl cis-trans isomerase</fullName>
        <ecNumber evidence="6">5.2.1.8</ecNumber>
    </recommendedName>
</protein>
<dbReference type="Gene3D" id="1.10.287.460">
    <property type="entry name" value="Peptidyl-prolyl cis-trans isomerase, FKBP-type, N-terminal domain"/>
    <property type="match status" value="1"/>
</dbReference>
<dbReference type="PROSITE" id="PS50059">
    <property type="entry name" value="FKBP_PPIASE"/>
    <property type="match status" value="1"/>
</dbReference>
<dbReference type="InterPro" id="IPR000774">
    <property type="entry name" value="PPIase_FKBP_N"/>
</dbReference>
<evidence type="ECO:0000259" key="9">
    <source>
        <dbReference type="PROSITE" id="PS50059"/>
    </source>
</evidence>
<evidence type="ECO:0000313" key="11">
    <source>
        <dbReference type="Proteomes" id="UP001162891"/>
    </source>
</evidence>
<accession>A0ABM7WZ87</accession>
<dbReference type="Gene3D" id="3.10.50.40">
    <property type="match status" value="1"/>
</dbReference>